<proteinExistence type="predicted"/>
<evidence type="ECO:0000313" key="2">
    <source>
        <dbReference type="Proteomes" id="UP000309997"/>
    </source>
</evidence>
<organism evidence="1 2">
    <name type="scientific">Populus alba</name>
    <name type="common">White poplar</name>
    <dbReference type="NCBI Taxonomy" id="43335"/>
    <lineage>
        <taxon>Eukaryota</taxon>
        <taxon>Viridiplantae</taxon>
        <taxon>Streptophyta</taxon>
        <taxon>Embryophyta</taxon>
        <taxon>Tracheophyta</taxon>
        <taxon>Spermatophyta</taxon>
        <taxon>Magnoliopsida</taxon>
        <taxon>eudicotyledons</taxon>
        <taxon>Gunneridae</taxon>
        <taxon>Pentapetalae</taxon>
        <taxon>rosids</taxon>
        <taxon>fabids</taxon>
        <taxon>Malpighiales</taxon>
        <taxon>Salicaceae</taxon>
        <taxon>Saliceae</taxon>
        <taxon>Populus</taxon>
    </lineage>
</organism>
<name>A0ACC4B7G0_POPAL</name>
<accession>A0ACC4B7G0</accession>
<dbReference type="EMBL" id="RCHU02000013">
    <property type="protein sequence ID" value="KAL3574221.1"/>
    <property type="molecule type" value="Genomic_DNA"/>
</dbReference>
<dbReference type="Proteomes" id="UP000309997">
    <property type="component" value="Unassembled WGS sequence"/>
</dbReference>
<evidence type="ECO:0000313" key="1">
    <source>
        <dbReference type="EMBL" id="KAL3574221.1"/>
    </source>
</evidence>
<comment type="caution">
    <text evidence="1">The sequence shown here is derived from an EMBL/GenBank/DDBJ whole genome shotgun (WGS) entry which is preliminary data.</text>
</comment>
<reference evidence="1 2" key="1">
    <citation type="journal article" date="2024" name="Plant Biotechnol. J.">
        <title>Genome and CRISPR/Cas9 system of a widespread forest tree (Populus alba) in the world.</title>
        <authorList>
            <person name="Liu Y.J."/>
            <person name="Jiang P.F."/>
            <person name="Han X.M."/>
            <person name="Li X.Y."/>
            <person name="Wang H.M."/>
            <person name="Wang Y.J."/>
            <person name="Wang X.X."/>
            <person name="Zeng Q.Y."/>
        </authorList>
    </citation>
    <scope>NUCLEOTIDE SEQUENCE [LARGE SCALE GENOMIC DNA]</scope>
    <source>
        <strain evidence="2">cv. PAL-ZL1</strain>
    </source>
</reference>
<gene>
    <name evidence="1" type="ORF">D5086_024834</name>
</gene>
<keyword evidence="2" id="KW-1185">Reference proteome</keyword>
<sequence length="290" mass="32803">METKATYPSIMHVLLYCPAVCLLPCHGYIYNEPNKIVCNLHPGVPVNANILSFTVMANNYKTRLLNRASQTSNLLLVTTTRKQSNKLHELLHSKNNFLMLEVTMHKLPVSALASGFSVTLTILLGVQVFGVFVLSSFLRYGVIRRQINPAIEVVNKEAISIREQTKSCREVFGYLLAGLINRGSNMTRLATESFSSTNSSCSRSQRKIMKIPDNIDTSNHFNAAVEKDAKHILSREKERTGSNNRNNLPQIFLKRFPAARREAGMELRSCISVVERRLMFNKYGQQQLPW</sequence>
<protein>
    <submittedName>
        <fullName evidence="1">Uncharacterized protein</fullName>
    </submittedName>
</protein>